<feature type="compositionally biased region" description="Polar residues" evidence="1">
    <location>
        <begin position="62"/>
        <end position="72"/>
    </location>
</feature>
<evidence type="ECO:0000313" key="3">
    <source>
        <dbReference type="Proteomes" id="UP000284375"/>
    </source>
</evidence>
<protein>
    <submittedName>
        <fullName evidence="2">Uncharacterized protein</fullName>
    </submittedName>
</protein>
<sequence length="316" mass="35199">MPLSPGNRSVGAFRSVMDTTKGRHDLETTTNITPAVASTASSPGSATKQRWFASLRSRASQIPMPTSSTTMPIRTMTNSTTPTSTISRLFRTPPHGKKEGPIPVLKGDLSPTIVQRLAHEDRDEDQDHDQNHDQNQETLRAPLPKLVLPSFDPLSDVGMKYDKELPKQDVQITVKGETRSSGLKAAKYSMKCEVYYPSIPWKSARTDQFENATAALSSYCLNILIREDRMFSNIILWTSYTPQANPSKRQQRFTVLPSYLKPDRNALGMDDKYDWAIIAFRDGPVRSRIPEVFGGQLGSLQSALARVSAMGYYVDV</sequence>
<accession>A0A423W4C9</accession>
<gene>
    <name evidence="2" type="ORF">VSDG_04384</name>
</gene>
<reference evidence="2 3" key="1">
    <citation type="submission" date="2015-09" db="EMBL/GenBank/DDBJ databases">
        <title>Host preference determinants of Valsa canker pathogens revealed by comparative genomics.</title>
        <authorList>
            <person name="Yin Z."/>
            <person name="Huang L."/>
        </authorList>
    </citation>
    <scope>NUCLEOTIDE SEQUENCE [LARGE SCALE GENOMIC DNA]</scope>
    <source>
        <strain evidence="2 3">YSFL</strain>
    </source>
</reference>
<comment type="caution">
    <text evidence="2">The sequence shown here is derived from an EMBL/GenBank/DDBJ whole genome shotgun (WGS) entry which is preliminary data.</text>
</comment>
<proteinExistence type="predicted"/>
<feature type="region of interest" description="Disordered" evidence="1">
    <location>
        <begin position="120"/>
        <end position="143"/>
    </location>
</feature>
<feature type="region of interest" description="Disordered" evidence="1">
    <location>
        <begin position="62"/>
        <end position="107"/>
    </location>
</feature>
<name>A0A423W4C9_CYTCH</name>
<keyword evidence="3" id="KW-1185">Reference proteome</keyword>
<organism evidence="2 3">
    <name type="scientific">Cytospora chrysosperma</name>
    <name type="common">Cytospora canker fungus</name>
    <name type="synonym">Sphaeria chrysosperma</name>
    <dbReference type="NCBI Taxonomy" id="252740"/>
    <lineage>
        <taxon>Eukaryota</taxon>
        <taxon>Fungi</taxon>
        <taxon>Dikarya</taxon>
        <taxon>Ascomycota</taxon>
        <taxon>Pezizomycotina</taxon>
        <taxon>Sordariomycetes</taxon>
        <taxon>Sordariomycetidae</taxon>
        <taxon>Diaporthales</taxon>
        <taxon>Cytosporaceae</taxon>
        <taxon>Cytospora</taxon>
    </lineage>
</organism>
<feature type="compositionally biased region" description="Low complexity" evidence="1">
    <location>
        <begin position="75"/>
        <end position="87"/>
    </location>
</feature>
<evidence type="ECO:0000313" key="2">
    <source>
        <dbReference type="EMBL" id="ROV98180.1"/>
    </source>
</evidence>
<dbReference type="AlphaFoldDB" id="A0A423W4C9"/>
<evidence type="ECO:0000256" key="1">
    <source>
        <dbReference type="SAM" id="MobiDB-lite"/>
    </source>
</evidence>
<dbReference type="EMBL" id="LJZO01000014">
    <property type="protein sequence ID" value="ROV98180.1"/>
    <property type="molecule type" value="Genomic_DNA"/>
</dbReference>
<dbReference type="Proteomes" id="UP000284375">
    <property type="component" value="Unassembled WGS sequence"/>
</dbReference>
<dbReference type="OrthoDB" id="5220453at2759"/>